<feature type="compositionally biased region" description="Basic and acidic residues" evidence="1">
    <location>
        <begin position="344"/>
        <end position="353"/>
    </location>
</feature>
<reference evidence="2 3" key="1">
    <citation type="journal article" date="2017" name="Gigascience">
        <title>Genome sequence of the small brown planthopper, Laodelphax striatellus.</title>
        <authorList>
            <person name="Zhu J."/>
            <person name="Jiang F."/>
            <person name="Wang X."/>
            <person name="Yang P."/>
            <person name="Bao Y."/>
            <person name="Zhao W."/>
            <person name="Wang W."/>
            <person name="Lu H."/>
            <person name="Wang Q."/>
            <person name="Cui N."/>
            <person name="Li J."/>
            <person name="Chen X."/>
            <person name="Luo L."/>
            <person name="Yu J."/>
            <person name="Kang L."/>
            <person name="Cui F."/>
        </authorList>
    </citation>
    <scope>NUCLEOTIDE SEQUENCE [LARGE SCALE GENOMIC DNA]</scope>
    <source>
        <strain evidence="2">Lst14</strain>
    </source>
</reference>
<dbReference type="PANTHER" id="PTHR21844">
    <property type="entry name" value="AKT1 SUBSTRATE 1 PROTEIN"/>
    <property type="match status" value="1"/>
</dbReference>
<gene>
    <name evidence="2" type="ORF">LSTR_LSTR014448</name>
</gene>
<accession>A0A482WJR9</accession>
<dbReference type="InterPro" id="IPR026682">
    <property type="entry name" value="AKT1S1"/>
</dbReference>
<dbReference type="EMBL" id="QKKF02034015">
    <property type="protein sequence ID" value="RZF33441.1"/>
    <property type="molecule type" value="Genomic_DNA"/>
</dbReference>
<dbReference type="STRING" id="195883.A0A482WJR9"/>
<dbReference type="OrthoDB" id="9992964at2759"/>
<comment type="caution">
    <text evidence="2">The sequence shown here is derived from an EMBL/GenBank/DDBJ whole genome shotgun (WGS) entry which is preliminary data.</text>
</comment>
<feature type="region of interest" description="Disordered" evidence="1">
    <location>
        <begin position="324"/>
        <end position="363"/>
    </location>
</feature>
<proteinExistence type="predicted"/>
<dbReference type="GO" id="GO:0032007">
    <property type="term" value="P:negative regulation of TOR signaling"/>
    <property type="evidence" value="ECO:0007669"/>
    <property type="project" value="InterPro"/>
</dbReference>
<evidence type="ECO:0000256" key="1">
    <source>
        <dbReference type="SAM" id="MobiDB-lite"/>
    </source>
</evidence>
<organism evidence="2 3">
    <name type="scientific">Laodelphax striatellus</name>
    <name type="common">Small brown planthopper</name>
    <name type="synonym">Delphax striatella</name>
    <dbReference type="NCBI Taxonomy" id="195883"/>
    <lineage>
        <taxon>Eukaryota</taxon>
        <taxon>Metazoa</taxon>
        <taxon>Ecdysozoa</taxon>
        <taxon>Arthropoda</taxon>
        <taxon>Hexapoda</taxon>
        <taxon>Insecta</taxon>
        <taxon>Pterygota</taxon>
        <taxon>Neoptera</taxon>
        <taxon>Paraneoptera</taxon>
        <taxon>Hemiptera</taxon>
        <taxon>Auchenorrhyncha</taxon>
        <taxon>Fulgoroidea</taxon>
        <taxon>Delphacidae</taxon>
        <taxon>Criomorphinae</taxon>
        <taxon>Laodelphax</taxon>
    </lineage>
</organism>
<dbReference type="GO" id="GO:0005737">
    <property type="term" value="C:cytoplasm"/>
    <property type="evidence" value="ECO:0007669"/>
    <property type="project" value="TreeGrafter"/>
</dbReference>
<evidence type="ECO:0000313" key="2">
    <source>
        <dbReference type="EMBL" id="RZF33441.1"/>
    </source>
</evidence>
<dbReference type="SMR" id="A0A482WJR9"/>
<feature type="region of interest" description="Disordered" evidence="1">
    <location>
        <begin position="274"/>
        <end position="305"/>
    </location>
</feature>
<dbReference type="InParanoid" id="A0A482WJR9"/>
<protein>
    <submittedName>
        <fullName evidence="2">Uncharacterized protein</fullName>
    </submittedName>
</protein>
<evidence type="ECO:0000313" key="3">
    <source>
        <dbReference type="Proteomes" id="UP000291343"/>
    </source>
</evidence>
<dbReference type="AlphaFoldDB" id="A0A482WJR9"/>
<keyword evidence="3" id="KW-1185">Reference proteome</keyword>
<dbReference type="GO" id="GO:0048011">
    <property type="term" value="P:neurotrophin TRK receptor signaling pathway"/>
    <property type="evidence" value="ECO:0007669"/>
    <property type="project" value="InterPro"/>
</dbReference>
<dbReference type="PANTHER" id="PTHR21844:SF2">
    <property type="entry name" value="PROLINE-RICH AKT1 SUBSTRATE 1"/>
    <property type="match status" value="1"/>
</dbReference>
<name>A0A482WJR9_LAOST</name>
<sequence length="394" mass="43422">MKIYCKCLNVMIECQGSDFGEVDLSKLNLPSNDFFHEDLGTVELIGISKEQAVLVEISTLKNWVIHRCCNCDMFTHALNRDKGAASVLVNKELISDQSVITSLKNSDSYSPIFHIVVNYAEDDDVFTKVSGTDKNQAGISALHQQLLSYIQRESSATEERVRAYSDQQYALLENLRTRAHRDHRALTKLLSEVVAHDQSVHIQNTPVIKSSISPEVSSPIVLASASAAIRKPNVPIPAIGGGVRARLQPPAPRRLSESSHSNISFDSEALFPLEGMEDEDPDNYHTDEERSDTDESGSHDEGIHIPRRVGSFVYAKSLPMDVPTTFVPQRHRSGGGQEAALESPHPEDQEHPGRGGRSPRQPMDIAASIKALAKSVHGDTVFGDLPRPRFSSQI</sequence>
<dbReference type="Proteomes" id="UP000291343">
    <property type="component" value="Unassembled WGS sequence"/>
</dbReference>